<proteinExistence type="predicted"/>
<protein>
    <submittedName>
        <fullName evidence="2">Uncharacterized protein</fullName>
    </submittedName>
</protein>
<keyword evidence="3" id="KW-1185">Reference proteome</keyword>
<dbReference type="AlphaFoldDB" id="A0A2D2CYI9"/>
<evidence type="ECO:0000313" key="2">
    <source>
        <dbReference type="EMBL" id="ATQ67797.1"/>
    </source>
</evidence>
<feature type="region of interest" description="Disordered" evidence="1">
    <location>
        <begin position="21"/>
        <end position="62"/>
    </location>
</feature>
<dbReference type="Proteomes" id="UP000230709">
    <property type="component" value="Chromosome"/>
</dbReference>
<reference evidence="3" key="1">
    <citation type="submission" date="2017-10" db="EMBL/GenBank/DDBJ databases">
        <title>Completed PacBio SMRT sequence of Methylosinus trichosporium OB3b reveals presence of a third large plasmid.</title>
        <authorList>
            <person name="Charles T.C."/>
            <person name="Lynch M.D.J."/>
            <person name="Heil J.R."/>
            <person name="Cheng J."/>
        </authorList>
    </citation>
    <scope>NUCLEOTIDE SEQUENCE [LARGE SCALE GENOMIC DNA]</scope>
    <source>
        <strain evidence="3">OB3b</strain>
    </source>
</reference>
<sequence>MDDEENAMERKAARHILADRRAAVSEKRRNPGAEAPGRGRKRRWEFGAFGRGEEHAAKRGKP</sequence>
<name>A0A2D2CYI9_METT3</name>
<accession>A0A2D2CYI9</accession>
<evidence type="ECO:0000313" key="3">
    <source>
        <dbReference type="Proteomes" id="UP000230709"/>
    </source>
</evidence>
<dbReference type="KEGG" id="mtw:CQW49_07745"/>
<feature type="compositionally biased region" description="Basic and acidic residues" evidence="1">
    <location>
        <begin position="51"/>
        <end position="62"/>
    </location>
</feature>
<organism evidence="2 3">
    <name type="scientific">Methylosinus trichosporium (strain ATCC 35070 / NCIMB 11131 / UNIQEM 75 / OB3b)</name>
    <dbReference type="NCBI Taxonomy" id="595536"/>
    <lineage>
        <taxon>Bacteria</taxon>
        <taxon>Pseudomonadati</taxon>
        <taxon>Pseudomonadota</taxon>
        <taxon>Alphaproteobacteria</taxon>
        <taxon>Hyphomicrobiales</taxon>
        <taxon>Methylocystaceae</taxon>
        <taxon>Methylosinus</taxon>
    </lineage>
</organism>
<dbReference type="EMBL" id="CP023737">
    <property type="protein sequence ID" value="ATQ67797.1"/>
    <property type="molecule type" value="Genomic_DNA"/>
</dbReference>
<feature type="compositionally biased region" description="Basic and acidic residues" evidence="1">
    <location>
        <begin position="21"/>
        <end position="31"/>
    </location>
</feature>
<gene>
    <name evidence="2" type="ORF">CQW49_07745</name>
</gene>
<evidence type="ECO:0000256" key="1">
    <source>
        <dbReference type="SAM" id="MobiDB-lite"/>
    </source>
</evidence>